<gene>
    <name evidence="3" type="ORF">BTCBT_006652</name>
</gene>
<protein>
    <submittedName>
        <fullName evidence="3">Uncharacterized protein</fullName>
    </submittedName>
</protein>
<keyword evidence="2" id="KW-1133">Transmembrane helix</keyword>
<proteinExistence type="predicted"/>
<evidence type="ECO:0000313" key="4">
    <source>
        <dbReference type="Proteomes" id="UP000013487"/>
    </source>
</evidence>
<evidence type="ECO:0000256" key="1">
    <source>
        <dbReference type="SAM" id="MobiDB-lite"/>
    </source>
</evidence>
<evidence type="ECO:0000256" key="2">
    <source>
        <dbReference type="SAM" id="Phobius"/>
    </source>
</evidence>
<feature type="region of interest" description="Disordered" evidence="1">
    <location>
        <begin position="93"/>
        <end position="164"/>
    </location>
</feature>
<feature type="transmembrane region" description="Helical" evidence="2">
    <location>
        <begin position="35"/>
        <end position="53"/>
    </location>
</feature>
<dbReference type="AlphaFoldDB" id="A0AAN4HCF7"/>
<dbReference type="Proteomes" id="UP000013487">
    <property type="component" value="Unassembled WGS sequence"/>
</dbReference>
<keyword evidence="2" id="KW-0472">Membrane</keyword>
<dbReference type="EMBL" id="ARXZ02000039">
    <property type="protein sequence ID" value="ERH97194.1"/>
    <property type="molecule type" value="Genomic_DNA"/>
</dbReference>
<accession>A0AAN4HCF7</accession>
<comment type="caution">
    <text evidence="3">The sequence shown here is derived from an EMBL/GenBank/DDBJ whole genome shotgun (WGS) entry which is preliminary data.</text>
</comment>
<keyword evidence="2" id="KW-0812">Transmembrane</keyword>
<dbReference type="RefSeq" id="WP_021036237.1">
    <property type="nucleotide sequence ID" value="NZ_ARXZ02000039.1"/>
</dbReference>
<name>A0AAN4HCF7_BACTU</name>
<reference evidence="3 4" key="1">
    <citation type="journal article" date="2013" name="Genome Announc.">
        <title>Draft Genome Sequence of Bacillus thuringiensis var. thuringiensis Strain T01-328, a Brazilian Isolate That Produces a Soluble Pesticide Protein, Cry1Ia.</title>
        <authorList>
            <person name="Varani A.M."/>
            <person name="Lemos M.V."/>
            <person name="Fernandes C.C."/>
            <person name="Lemos E.G."/>
            <person name="Alves E.C."/>
            <person name="Desiderio J.A."/>
        </authorList>
    </citation>
    <scope>NUCLEOTIDE SEQUENCE [LARGE SCALE GENOMIC DNA]</scope>
    <source>
        <strain evidence="3 4">T01-328</strain>
    </source>
</reference>
<evidence type="ECO:0000313" key="3">
    <source>
        <dbReference type="EMBL" id="ERH97194.1"/>
    </source>
</evidence>
<organism evidence="3 4">
    <name type="scientific">Bacillus thuringiensis T01-328</name>
    <dbReference type="NCBI Taxonomy" id="1324966"/>
    <lineage>
        <taxon>Bacteria</taxon>
        <taxon>Bacillati</taxon>
        <taxon>Bacillota</taxon>
        <taxon>Bacilli</taxon>
        <taxon>Bacillales</taxon>
        <taxon>Bacillaceae</taxon>
        <taxon>Bacillus</taxon>
        <taxon>Bacillus cereus group</taxon>
    </lineage>
</organism>
<feature type="compositionally biased region" description="Polar residues" evidence="1">
    <location>
        <begin position="147"/>
        <end position="156"/>
    </location>
</feature>
<feature type="transmembrane region" description="Helical" evidence="2">
    <location>
        <begin position="6"/>
        <end position="23"/>
    </location>
</feature>
<feature type="compositionally biased region" description="Basic and acidic residues" evidence="1">
    <location>
        <begin position="93"/>
        <end position="126"/>
    </location>
</feature>
<sequence>MQSKFWTIFFLIIFFPIGLFLMWKHAHFTKNVRVIISLFFLIIILCTACSSGSSSAQKAELKKKELQLINKEKDLKKMEEKLLEKEKELDNKLRECQKSNENKNKQEEQKRLDEEKRKQEELKKQQQDSNTTPASQSKPEAKPVQGGTCTIKGNKNSKGEKIYHIPGQQFYDKTNAEEMFCSEADAQAAGYRASKK</sequence>
<feature type="compositionally biased region" description="Polar residues" evidence="1">
    <location>
        <begin position="129"/>
        <end position="138"/>
    </location>
</feature>